<keyword evidence="2" id="KW-1003">Cell membrane</keyword>
<dbReference type="PANTHER" id="PTHR42643:SF41">
    <property type="entry name" value="IONOTROPIC RECEPTOR 20A-RELATED"/>
    <property type="match status" value="1"/>
</dbReference>
<dbReference type="InterPro" id="IPR052192">
    <property type="entry name" value="Insect_Ionotropic_Sensory_Rcpt"/>
</dbReference>
<keyword evidence="9" id="KW-1185">Reference proteome</keyword>
<dbReference type="SUPFAM" id="SSF53850">
    <property type="entry name" value="Periplasmic binding protein-like II"/>
    <property type="match status" value="1"/>
</dbReference>
<feature type="transmembrane region" description="Helical" evidence="8">
    <location>
        <begin position="567"/>
        <end position="591"/>
    </location>
</feature>
<feature type="transmembrane region" description="Helical" evidence="8">
    <location>
        <begin position="310"/>
        <end position="329"/>
    </location>
</feature>
<evidence type="ECO:0000313" key="10">
    <source>
        <dbReference type="RefSeq" id="XP_049305454.1"/>
    </source>
</evidence>
<accession>A0ABM3J8B3</accession>
<evidence type="ECO:0000256" key="7">
    <source>
        <dbReference type="ARBA" id="ARBA00023180"/>
    </source>
</evidence>
<proteinExistence type="predicted"/>
<dbReference type="PANTHER" id="PTHR42643">
    <property type="entry name" value="IONOTROPIC RECEPTOR 20A-RELATED"/>
    <property type="match status" value="1"/>
</dbReference>
<evidence type="ECO:0000313" key="9">
    <source>
        <dbReference type="Proteomes" id="UP001652620"/>
    </source>
</evidence>
<keyword evidence="5 8" id="KW-0472">Membrane</keyword>
<keyword evidence="3 8" id="KW-0812">Transmembrane</keyword>
<keyword evidence="7" id="KW-0325">Glycoprotein</keyword>
<gene>
    <name evidence="10" type="primary">LOC125776570</name>
</gene>
<sequence>MLCSKSVKTADVLDAIPEVQLYHNFLAKIYAEEKFESCLIYGEVRSSETLALLLRITVEDFKQPIIFQSKHSSYQIANIFNRNILVIAQLESFDVELLVVSDILELVRQMRIILIDVEVGTKSNTEQYLRQIFRLCEAEKMLNVVAIFADFPHTKVFYSYTIFPTFELEEKSLSVGGVEVFPQRLKNLHGYGIRTIPDQIFPFSFAYELDGHIQVAGYLQKLLEAFAKSVNGSLAYPKPLVLDNMYFPASLLNMTRSNEIDIPMARMYLQVSRTFRTASKPFSISGLCVIAPIQWYYTFQDFYNMYSIRIYIALTSIGVLTIYTLFYWCSRLQCLRAGRPCYQNLFLAITEPSAMALYVGTAQPTHLNRLWTLCILIFLSMVWTLCVHTQFSANLNTFITEPTMMPNPSQWEDLSKNGHKILISAYNYQYIAQWCGELCENLEKYLVLVETQEQSRREMQKLNTSYAYLVDLFTWQFMQLRMRPLKKPIFRLTDMCVRKEIVYCLPLQPNSIFKDALNLFLTRVVDHGLRQFWIDAAYLEAISSGKMHNITYTDTELRPLDMEYMSFAWSLFGYAWTLAIFIFACEVLVGWRQQLM</sequence>
<feature type="transmembrane region" description="Helical" evidence="8">
    <location>
        <begin position="370"/>
        <end position="387"/>
    </location>
</feature>
<keyword evidence="6" id="KW-0675">Receptor</keyword>
<evidence type="ECO:0000256" key="2">
    <source>
        <dbReference type="ARBA" id="ARBA00022475"/>
    </source>
</evidence>
<evidence type="ECO:0000256" key="6">
    <source>
        <dbReference type="ARBA" id="ARBA00023170"/>
    </source>
</evidence>
<reference evidence="10" key="2">
    <citation type="submission" date="2025-08" db="UniProtKB">
        <authorList>
            <consortium name="RefSeq"/>
        </authorList>
    </citation>
    <scope>IDENTIFICATION</scope>
    <source>
        <tissue evidence="10">Adult</tissue>
    </source>
</reference>
<organism evidence="9 10">
    <name type="scientific">Bactrocera dorsalis</name>
    <name type="common">Oriental fruit fly</name>
    <name type="synonym">Dacus dorsalis</name>
    <dbReference type="NCBI Taxonomy" id="27457"/>
    <lineage>
        <taxon>Eukaryota</taxon>
        <taxon>Metazoa</taxon>
        <taxon>Ecdysozoa</taxon>
        <taxon>Arthropoda</taxon>
        <taxon>Hexapoda</taxon>
        <taxon>Insecta</taxon>
        <taxon>Pterygota</taxon>
        <taxon>Neoptera</taxon>
        <taxon>Endopterygota</taxon>
        <taxon>Diptera</taxon>
        <taxon>Brachycera</taxon>
        <taxon>Muscomorpha</taxon>
        <taxon>Tephritoidea</taxon>
        <taxon>Tephritidae</taxon>
        <taxon>Bactrocera</taxon>
        <taxon>Bactrocera</taxon>
    </lineage>
</organism>
<feature type="transmembrane region" description="Helical" evidence="8">
    <location>
        <begin position="282"/>
        <end position="298"/>
    </location>
</feature>
<keyword evidence="4 8" id="KW-1133">Transmembrane helix</keyword>
<name>A0ABM3J8B3_BACDO</name>
<evidence type="ECO:0000256" key="8">
    <source>
        <dbReference type="SAM" id="Phobius"/>
    </source>
</evidence>
<dbReference type="GeneID" id="125776570"/>
<evidence type="ECO:0000256" key="4">
    <source>
        <dbReference type="ARBA" id="ARBA00022989"/>
    </source>
</evidence>
<dbReference type="RefSeq" id="XP_049305454.1">
    <property type="nucleotide sequence ID" value="XM_049449497.1"/>
</dbReference>
<evidence type="ECO:0000256" key="5">
    <source>
        <dbReference type="ARBA" id="ARBA00023136"/>
    </source>
</evidence>
<reference evidence="9" key="1">
    <citation type="submission" date="2025-05" db="UniProtKB">
        <authorList>
            <consortium name="RefSeq"/>
        </authorList>
    </citation>
    <scope>NUCLEOTIDE SEQUENCE [LARGE SCALE GENOMIC DNA]</scope>
</reference>
<evidence type="ECO:0000256" key="3">
    <source>
        <dbReference type="ARBA" id="ARBA00022692"/>
    </source>
</evidence>
<protein>
    <submittedName>
        <fullName evidence="10">Uncharacterized protein LOC125776570</fullName>
    </submittedName>
</protein>
<comment type="subcellular location">
    <subcellularLocation>
        <location evidence="1">Cell membrane</location>
        <topology evidence="1">Multi-pass membrane protein</topology>
    </subcellularLocation>
</comment>
<dbReference type="Proteomes" id="UP001652620">
    <property type="component" value="Chromosome 2"/>
</dbReference>
<evidence type="ECO:0000256" key="1">
    <source>
        <dbReference type="ARBA" id="ARBA00004651"/>
    </source>
</evidence>